<gene>
    <name evidence="6" type="ORF">A8V01_03170</name>
</gene>
<keyword evidence="2" id="KW-0805">Transcription regulation</keyword>
<keyword evidence="7" id="KW-1185">Reference proteome</keyword>
<dbReference type="InterPro" id="IPR005119">
    <property type="entry name" value="LysR_subst-bd"/>
</dbReference>
<proteinExistence type="inferred from homology"/>
<comment type="similarity">
    <text evidence="1">Belongs to the LysR transcriptional regulatory family.</text>
</comment>
<accession>A0A2K2G6L3</accession>
<dbReference type="InterPro" id="IPR036390">
    <property type="entry name" value="WH_DNA-bd_sf"/>
</dbReference>
<dbReference type="AlphaFoldDB" id="A0A2K2G6L3"/>
<dbReference type="SUPFAM" id="SSF53850">
    <property type="entry name" value="Periplasmic binding protein-like II"/>
    <property type="match status" value="1"/>
</dbReference>
<keyword evidence="4" id="KW-0804">Transcription</keyword>
<evidence type="ECO:0000256" key="1">
    <source>
        <dbReference type="ARBA" id="ARBA00009437"/>
    </source>
</evidence>
<name>A0A2K2G6L3_9SPHN</name>
<evidence type="ECO:0000259" key="5">
    <source>
        <dbReference type="PROSITE" id="PS50931"/>
    </source>
</evidence>
<dbReference type="Pfam" id="PF03466">
    <property type="entry name" value="LysR_substrate"/>
    <property type="match status" value="1"/>
</dbReference>
<sequence>MPAISWSDYQVFLAIARTGQLAAGARALGVDPTTAGRRLRRLEAALGARLFEQSRTGQELTEAGETLLSAVEAMASAAGRIGEDALGGDGLHGTLRISASEGFGSWFLAAHLPRFQAAHPRLAIDLVANSGFLSPSRREADVAIMLSRPRTGPLVAHKLADYTLRLYGSRDYLEAHGTPQRPAELASAHALVGYVPDLLYAPELRYLDEIHAGLKANIRSPSITAQMQLVIAGAALGVLPCFMAEGDPRLVQVLPECRITRTFWCVTHQDIRKSPRVALFRQWLDETVRDMEEVLQP</sequence>
<dbReference type="GO" id="GO:0006351">
    <property type="term" value="P:DNA-templated transcription"/>
    <property type="evidence" value="ECO:0007669"/>
    <property type="project" value="TreeGrafter"/>
</dbReference>
<dbReference type="Pfam" id="PF00126">
    <property type="entry name" value="HTH_1"/>
    <property type="match status" value="1"/>
</dbReference>
<dbReference type="Gene3D" id="1.10.10.10">
    <property type="entry name" value="Winged helix-like DNA-binding domain superfamily/Winged helix DNA-binding domain"/>
    <property type="match status" value="1"/>
</dbReference>
<comment type="caution">
    <text evidence="6">The sequence shown here is derived from an EMBL/GenBank/DDBJ whole genome shotgun (WGS) entry which is preliminary data.</text>
</comment>
<dbReference type="InterPro" id="IPR000847">
    <property type="entry name" value="LysR_HTH_N"/>
</dbReference>
<organism evidence="6 7">
    <name type="scientific">Novosphingobium guangzhouense</name>
    <dbReference type="NCBI Taxonomy" id="1850347"/>
    <lineage>
        <taxon>Bacteria</taxon>
        <taxon>Pseudomonadati</taxon>
        <taxon>Pseudomonadota</taxon>
        <taxon>Alphaproteobacteria</taxon>
        <taxon>Sphingomonadales</taxon>
        <taxon>Sphingomonadaceae</taxon>
        <taxon>Novosphingobium</taxon>
    </lineage>
</organism>
<reference evidence="6 7" key="1">
    <citation type="submission" date="2016-05" db="EMBL/GenBank/DDBJ databases">
        <title>Complete genome sequence of Novosphingobium guangzhouense SA925(T).</title>
        <authorList>
            <person name="Sha S."/>
        </authorList>
    </citation>
    <scope>NUCLEOTIDE SEQUENCE [LARGE SCALE GENOMIC DNA]</scope>
    <source>
        <strain evidence="6 7">SA925</strain>
    </source>
</reference>
<evidence type="ECO:0000313" key="7">
    <source>
        <dbReference type="Proteomes" id="UP000236327"/>
    </source>
</evidence>
<keyword evidence="3" id="KW-0238">DNA-binding</keyword>
<evidence type="ECO:0000256" key="4">
    <source>
        <dbReference type="ARBA" id="ARBA00023163"/>
    </source>
</evidence>
<dbReference type="PANTHER" id="PTHR30537">
    <property type="entry name" value="HTH-TYPE TRANSCRIPTIONAL REGULATOR"/>
    <property type="match status" value="1"/>
</dbReference>
<protein>
    <submittedName>
        <fullName evidence="6">LysR family transcriptional regulator</fullName>
    </submittedName>
</protein>
<dbReference type="Proteomes" id="UP000236327">
    <property type="component" value="Unassembled WGS sequence"/>
</dbReference>
<dbReference type="GO" id="GO:0003700">
    <property type="term" value="F:DNA-binding transcription factor activity"/>
    <property type="evidence" value="ECO:0007669"/>
    <property type="project" value="InterPro"/>
</dbReference>
<feature type="domain" description="HTH lysR-type" evidence="5">
    <location>
        <begin position="4"/>
        <end position="61"/>
    </location>
</feature>
<dbReference type="Gene3D" id="3.40.190.290">
    <property type="match status" value="1"/>
</dbReference>
<evidence type="ECO:0000313" key="6">
    <source>
        <dbReference type="EMBL" id="PNU06618.1"/>
    </source>
</evidence>
<dbReference type="PANTHER" id="PTHR30537:SF3">
    <property type="entry name" value="TRANSCRIPTIONAL REGULATORY PROTEIN"/>
    <property type="match status" value="1"/>
</dbReference>
<dbReference type="GO" id="GO:0043565">
    <property type="term" value="F:sequence-specific DNA binding"/>
    <property type="evidence" value="ECO:0007669"/>
    <property type="project" value="TreeGrafter"/>
</dbReference>
<dbReference type="InterPro" id="IPR058163">
    <property type="entry name" value="LysR-type_TF_proteobact-type"/>
</dbReference>
<evidence type="ECO:0000256" key="2">
    <source>
        <dbReference type="ARBA" id="ARBA00023015"/>
    </source>
</evidence>
<evidence type="ECO:0000256" key="3">
    <source>
        <dbReference type="ARBA" id="ARBA00023125"/>
    </source>
</evidence>
<dbReference type="EMBL" id="LYMM01000002">
    <property type="protein sequence ID" value="PNU06618.1"/>
    <property type="molecule type" value="Genomic_DNA"/>
</dbReference>
<dbReference type="SUPFAM" id="SSF46785">
    <property type="entry name" value="Winged helix' DNA-binding domain"/>
    <property type="match status" value="1"/>
</dbReference>
<dbReference type="InterPro" id="IPR036388">
    <property type="entry name" value="WH-like_DNA-bd_sf"/>
</dbReference>
<dbReference type="PROSITE" id="PS50931">
    <property type="entry name" value="HTH_LYSR"/>
    <property type="match status" value="1"/>
</dbReference>